<protein>
    <submittedName>
        <fullName evidence="2">XRE family transcriptional regulator</fullName>
    </submittedName>
</protein>
<dbReference type="SUPFAM" id="SSF47413">
    <property type="entry name" value="lambda repressor-like DNA-binding domains"/>
    <property type="match status" value="1"/>
</dbReference>
<dbReference type="OrthoDB" id="9808239at2"/>
<proteinExistence type="predicted"/>
<dbReference type="EMBL" id="RAYQ01000029">
    <property type="protein sequence ID" value="RKI88351.1"/>
    <property type="molecule type" value="Genomic_DNA"/>
</dbReference>
<dbReference type="Gene3D" id="1.10.260.40">
    <property type="entry name" value="lambda repressor-like DNA-binding domains"/>
    <property type="match status" value="1"/>
</dbReference>
<evidence type="ECO:0000313" key="2">
    <source>
        <dbReference type="EMBL" id="RKI88351.1"/>
    </source>
</evidence>
<dbReference type="InterPro" id="IPR001387">
    <property type="entry name" value="Cro/C1-type_HTH"/>
</dbReference>
<dbReference type="Pfam" id="PF01381">
    <property type="entry name" value="HTH_3"/>
    <property type="match status" value="1"/>
</dbReference>
<dbReference type="PROSITE" id="PS50943">
    <property type="entry name" value="HTH_CROC1"/>
    <property type="match status" value="1"/>
</dbReference>
<organism evidence="2 3">
    <name type="scientific">Parablautia intestinalis</name>
    <dbReference type="NCBI Taxonomy" id="2320100"/>
    <lineage>
        <taxon>Bacteria</taxon>
        <taxon>Bacillati</taxon>
        <taxon>Bacillota</taxon>
        <taxon>Clostridia</taxon>
        <taxon>Lachnospirales</taxon>
        <taxon>Lachnospiraceae</taxon>
        <taxon>Parablautia</taxon>
    </lineage>
</organism>
<name>A0A3A9ALN9_9FIRM</name>
<dbReference type="Proteomes" id="UP000280696">
    <property type="component" value="Unassembled WGS sequence"/>
</dbReference>
<keyword evidence="3" id="KW-1185">Reference proteome</keyword>
<sequence length="77" mass="8687">MKVENYTGKEIDNMRIDRVKLATELARRDMTQKRLAELSGVSRATINYVRAGKSCTDEVGQKIAKSLNVDVTEILED</sequence>
<accession>A0A3A9ALN9</accession>
<evidence type="ECO:0000259" key="1">
    <source>
        <dbReference type="PROSITE" id="PS50943"/>
    </source>
</evidence>
<dbReference type="CDD" id="cd00093">
    <property type="entry name" value="HTH_XRE"/>
    <property type="match status" value="1"/>
</dbReference>
<reference evidence="2 3" key="1">
    <citation type="submission" date="2018-09" db="EMBL/GenBank/DDBJ databases">
        <title>Murine metabolic-syndrome-specific gut microbial biobank.</title>
        <authorList>
            <person name="Liu C."/>
        </authorList>
    </citation>
    <scope>NUCLEOTIDE SEQUENCE [LARGE SCALE GENOMIC DNA]</scope>
    <source>
        <strain evidence="2 3">0.1xD8-82</strain>
    </source>
</reference>
<dbReference type="SMART" id="SM00530">
    <property type="entry name" value="HTH_XRE"/>
    <property type="match status" value="1"/>
</dbReference>
<gene>
    <name evidence="2" type="ORF">D7V94_19550</name>
</gene>
<comment type="caution">
    <text evidence="2">The sequence shown here is derived from an EMBL/GenBank/DDBJ whole genome shotgun (WGS) entry which is preliminary data.</text>
</comment>
<dbReference type="AlphaFoldDB" id="A0A3A9ALN9"/>
<dbReference type="InterPro" id="IPR010982">
    <property type="entry name" value="Lambda_DNA-bd_dom_sf"/>
</dbReference>
<dbReference type="GO" id="GO:0003677">
    <property type="term" value="F:DNA binding"/>
    <property type="evidence" value="ECO:0007669"/>
    <property type="project" value="InterPro"/>
</dbReference>
<feature type="domain" description="HTH cro/C1-type" evidence="1">
    <location>
        <begin position="21"/>
        <end position="74"/>
    </location>
</feature>
<evidence type="ECO:0000313" key="3">
    <source>
        <dbReference type="Proteomes" id="UP000280696"/>
    </source>
</evidence>